<accession>A0A7R8W6T9</accession>
<dbReference type="PANTHER" id="PTHR12129:SF15">
    <property type="entry name" value="URONYL 2-SULFOTRANSFERASE"/>
    <property type="match status" value="1"/>
</dbReference>
<keyword evidence="3" id="KW-0812">Transmembrane</keyword>
<reference evidence="9" key="1">
    <citation type="submission" date="2020-11" db="EMBL/GenBank/DDBJ databases">
        <authorList>
            <person name="Tran Van P."/>
        </authorList>
    </citation>
    <scope>NUCLEOTIDE SEQUENCE</scope>
</reference>
<evidence type="ECO:0000256" key="4">
    <source>
        <dbReference type="ARBA" id="ARBA00022968"/>
    </source>
</evidence>
<evidence type="ECO:0000256" key="1">
    <source>
        <dbReference type="ARBA" id="ARBA00004323"/>
    </source>
</evidence>
<dbReference type="InterPro" id="IPR027417">
    <property type="entry name" value="P-loop_NTPase"/>
</dbReference>
<evidence type="ECO:0000256" key="2">
    <source>
        <dbReference type="ARBA" id="ARBA00022679"/>
    </source>
</evidence>
<proteinExistence type="predicted"/>
<evidence type="ECO:0000256" key="8">
    <source>
        <dbReference type="ARBA" id="ARBA00023180"/>
    </source>
</evidence>
<keyword evidence="4" id="KW-0735">Signal-anchor</keyword>
<dbReference type="PANTHER" id="PTHR12129">
    <property type="entry name" value="HEPARAN SULFATE 2-O-SULFOTRANSFERASE"/>
    <property type="match status" value="1"/>
</dbReference>
<keyword evidence="6" id="KW-0333">Golgi apparatus</keyword>
<dbReference type="GO" id="GO:0000139">
    <property type="term" value="C:Golgi membrane"/>
    <property type="evidence" value="ECO:0007669"/>
    <property type="project" value="UniProtKB-SubCell"/>
</dbReference>
<keyword evidence="5" id="KW-1133">Transmembrane helix</keyword>
<gene>
    <name evidence="9" type="ORF">CTOB1V02_LOCUS3948</name>
</gene>
<evidence type="ECO:0000256" key="7">
    <source>
        <dbReference type="ARBA" id="ARBA00023136"/>
    </source>
</evidence>
<dbReference type="AlphaFoldDB" id="A0A7R8W6T9"/>
<keyword evidence="2" id="KW-0808">Transferase</keyword>
<sequence>METEEIIGSTSSTDLEEINVTWAATPKNRTTPSKILMFNRIPKCGSESMIEILQRLRLLHGLTFNIIRSKVNSRPYISDRDELSSISKHILSFGNTHTVFERHINFIDFERVPNHRRAVLQAKRNIEEHYAVVGILELMLPTLYVLSEYLPFYFRYGLRLQKKLDGGSGGVIAVGAPGGLRAPQAVGSEGRRRGSRVAQQDIWETQKKKREHSKRMFETATVYEAAVDDIYSERQTVSPCDCEMDSSILLRRRTLSLPPGKGGRSRDRLPRVRATDALSCLMGLGDCDRGEWGGTTR</sequence>
<dbReference type="GO" id="GO:0008146">
    <property type="term" value="F:sulfotransferase activity"/>
    <property type="evidence" value="ECO:0007669"/>
    <property type="project" value="InterPro"/>
</dbReference>
<dbReference type="Gene3D" id="3.40.50.300">
    <property type="entry name" value="P-loop containing nucleotide triphosphate hydrolases"/>
    <property type="match status" value="2"/>
</dbReference>
<name>A0A7R8W6T9_9CRUS</name>
<dbReference type="InterPro" id="IPR007734">
    <property type="entry name" value="Heparan_SO4_2-O-STrfase"/>
</dbReference>
<evidence type="ECO:0000256" key="5">
    <source>
        <dbReference type="ARBA" id="ARBA00022989"/>
    </source>
</evidence>
<comment type="subcellular location">
    <subcellularLocation>
        <location evidence="1">Golgi apparatus membrane</location>
        <topology evidence="1">Single-pass type II membrane protein</topology>
    </subcellularLocation>
</comment>
<protein>
    <submittedName>
        <fullName evidence="9">Uncharacterized protein</fullName>
    </submittedName>
</protein>
<evidence type="ECO:0000313" key="9">
    <source>
        <dbReference type="EMBL" id="CAD7226022.1"/>
    </source>
</evidence>
<evidence type="ECO:0000256" key="3">
    <source>
        <dbReference type="ARBA" id="ARBA00022692"/>
    </source>
</evidence>
<keyword evidence="7" id="KW-0472">Membrane</keyword>
<keyword evidence="8" id="KW-0325">Glycoprotein</keyword>
<dbReference type="EMBL" id="OB660725">
    <property type="protein sequence ID" value="CAD7226022.1"/>
    <property type="molecule type" value="Genomic_DNA"/>
</dbReference>
<evidence type="ECO:0000256" key="6">
    <source>
        <dbReference type="ARBA" id="ARBA00023034"/>
    </source>
</evidence>
<organism evidence="9">
    <name type="scientific">Cyprideis torosa</name>
    <dbReference type="NCBI Taxonomy" id="163714"/>
    <lineage>
        <taxon>Eukaryota</taxon>
        <taxon>Metazoa</taxon>
        <taxon>Ecdysozoa</taxon>
        <taxon>Arthropoda</taxon>
        <taxon>Crustacea</taxon>
        <taxon>Oligostraca</taxon>
        <taxon>Ostracoda</taxon>
        <taxon>Podocopa</taxon>
        <taxon>Podocopida</taxon>
        <taxon>Cytherocopina</taxon>
        <taxon>Cytheroidea</taxon>
        <taxon>Cytherideidae</taxon>
        <taxon>Cyprideis</taxon>
    </lineage>
</organism>